<dbReference type="GO" id="GO:0005886">
    <property type="term" value="C:plasma membrane"/>
    <property type="evidence" value="ECO:0007669"/>
    <property type="project" value="UniProtKB-SubCell"/>
</dbReference>
<keyword evidence="4" id="KW-0328">Glycosyltransferase</keyword>
<reference evidence="14" key="2">
    <citation type="submission" date="2020-11" db="EMBL/GenBank/DDBJ databases">
        <title>The chromosome-scale genome resource for two endophytic Fusarium species: F. culmorum and F. pseudograminearum.</title>
        <authorList>
            <person name="Yuan Z."/>
        </authorList>
    </citation>
    <scope>NUCLEOTIDE SEQUENCE</scope>
    <source>
        <strain evidence="14">Class2-1B</strain>
    </source>
</reference>
<comment type="catalytic activity">
    <reaction evidence="10">
        <text>[(1-&gt;4)-N-acetyl-beta-D-glucosaminyl](n) + UDP-N-acetyl-alpha-D-glucosamine = [(1-&gt;4)-N-acetyl-beta-D-glucosaminyl](n+1) + UDP + H(+)</text>
        <dbReference type="Rhea" id="RHEA:16637"/>
        <dbReference type="Rhea" id="RHEA-COMP:9593"/>
        <dbReference type="Rhea" id="RHEA-COMP:9595"/>
        <dbReference type="ChEBI" id="CHEBI:15378"/>
        <dbReference type="ChEBI" id="CHEBI:17029"/>
        <dbReference type="ChEBI" id="CHEBI:57705"/>
        <dbReference type="ChEBI" id="CHEBI:58223"/>
        <dbReference type="EC" id="2.4.1.16"/>
    </reaction>
    <physiologicalReaction direction="left-to-right" evidence="10">
        <dbReference type="Rhea" id="RHEA:16638"/>
    </physiologicalReaction>
</comment>
<name>A0A2T4GTD6_FUSCU</name>
<evidence type="ECO:0000256" key="8">
    <source>
        <dbReference type="ARBA" id="ARBA00023136"/>
    </source>
</evidence>
<feature type="region of interest" description="Disordered" evidence="11">
    <location>
        <begin position="1"/>
        <end position="41"/>
    </location>
</feature>
<dbReference type="Proteomes" id="UP000663297">
    <property type="component" value="Chromosome 1"/>
</dbReference>
<dbReference type="GO" id="GO:0004100">
    <property type="term" value="F:chitin synthase activity"/>
    <property type="evidence" value="ECO:0007669"/>
    <property type="project" value="UniProtKB-EC"/>
</dbReference>
<evidence type="ECO:0000256" key="1">
    <source>
        <dbReference type="ARBA" id="ARBA00004651"/>
    </source>
</evidence>
<evidence type="ECO:0000256" key="10">
    <source>
        <dbReference type="ARBA" id="ARBA00049510"/>
    </source>
</evidence>
<feature type="compositionally biased region" description="Basic and acidic residues" evidence="11">
    <location>
        <begin position="175"/>
        <end position="185"/>
    </location>
</feature>
<dbReference type="GO" id="GO:0030428">
    <property type="term" value="C:cell septum"/>
    <property type="evidence" value="ECO:0007669"/>
    <property type="project" value="TreeGrafter"/>
</dbReference>
<feature type="transmembrane region" description="Helical" evidence="12">
    <location>
        <begin position="209"/>
        <end position="231"/>
    </location>
</feature>
<feature type="region of interest" description="Disordered" evidence="11">
    <location>
        <begin position="725"/>
        <end position="758"/>
    </location>
</feature>
<keyword evidence="8 12" id="KW-0472">Membrane</keyword>
<reference evidence="13 15" key="1">
    <citation type="submission" date="2018-02" db="EMBL/GenBank/DDBJ databases">
        <title>Fusarium culmorum secondary metabolites in fungal-bacterial-plant interactions.</title>
        <authorList>
            <person name="Schmidt R."/>
        </authorList>
    </citation>
    <scope>NUCLEOTIDE SEQUENCE [LARGE SCALE GENOMIC DNA]</scope>
    <source>
        <strain evidence="13 15">PV</strain>
    </source>
</reference>
<feature type="transmembrane region" description="Helical" evidence="12">
    <location>
        <begin position="617"/>
        <end position="642"/>
    </location>
</feature>
<keyword evidence="6 12" id="KW-0812">Transmembrane</keyword>
<keyword evidence="7 12" id="KW-1133">Transmembrane helix</keyword>
<evidence type="ECO:0000256" key="11">
    <source>
        <dbReference type="SAM" id="MobiDB-lite"/>
    </source>
</evidence>
<feature type="transmembrane region" description="Helical" evidence="12">
    <location>
        <begin position="648"/>
        <end position="671"/>
    </location>
</feature>
<dbReference type="InterPro" id="IPR029044">
    <property type="entry name" value="Nucleotide-diphossugar_trans"/>
</dbReference>
<evidence type="ECO:0000256" key="9">
    <source>
        <dbReference type="ARBA" id="ARBA00023180"/>
    </source>
</evidence>
<feature type="region of interest" description="Disordered" evidence="11">
    <location>
        <begin position="167"/>
        <end position="186"/>
    </location>
</feature>
<dbReference type="AlphaFoldDB" id="A0A2T4GTD6"/>
<dbReference type="EMBL" id="CP064747">
    <property type="protein sequence ID" value="QPC60232.1"/>
    <property type="molecule type" value="Genomic_DNA"/>
</dbReference>
<proteinExistence type="predicted"/>
<dbReference type="EMBL" id="PVEM01000006">
    <property type="protein sequence ID" value="PTD06803.1"/>
    <property type="molecule type" value="Genomic_DNA"/>
</dbReference>
<evidence type="ECO:0000256" key="7">
    <source>
        <dbReference type="ARBA" id="ARBA00022989"/>
    </source>
</evidence>
<evidence type="ECO:0000256" key="5">
    <source>
        <dbReference type="ARBA" id="ARBA00022679"/>
    </source>
</evidence>
<dbReference type="Proteomes" id="UP000241587">
    <property type="component" value="Unassembled WGS sequence"/>
</dbReference>
<evidence type="ECO:0000256" key="6">
    <source>
        <dbReference type="ARBA" id="ARBA00022692"/>
    </source>
</evidence>
<dbReference type="Pfam" id="PF03142">
    <property type="entry name" value="Chitin_synth_2"/>
    <property type="match status" value="2"/>
</dbReference>
<dbReference type="SUPFAM" id="SSF53448">
    <property type="entry name" value="Nucleotide-diphospho-sugar transferases"/>
    <property type="match status" value="1"/>
</dbReference>
<feature type="transmembrane region" description="Helical" evidence="12">
    <location>
        <begin position="237"/>
        <end position="261"/>
    </location>
</feature>
<keyword evidence="3" id="KW-1003">Cell membrane</keyword>
<accession>A0A2T4GTD6</accession>
<feature type="compositionally biased region" description="Polar residues" evidence="11">
    <location>
        <begin position="730"/>
        <end position="750"/>
    </location>
</feature>
<evidence type="ECO:0000256" key="4">
    <source>
        <dbReference type="ARBA" id="ARBA00022676"/>
    </source>
</evidence>
<evidence type="ECO:0000256" key="2">
    <source>
        <dbReference type="ARBA" id="ARBA00012543"/>
    </source>
</evidence>
<dbReference type="EC" id="2.4.1.16" evidence="2"/>
<keyword evidence="15" id="KW-1185">Reference proteome</keyword>
<evidence type="ECO:0000256" key="12">
    <source>
        <dbReference type="SAM" id="Phobius"/>
    </source>
</evidence>
<evidence type="ECO:0000313" key="15">
    <source>
        <dbReference type="Proteomes" id="UP000241587"/>
    </source>
</evidence>
<sequence>MVASHITETDNVRKGKQTWRGQDPQRRKCTPPPPSFFTRGANNKFVLKDIDGHFHDMQLDEILQRTSLDETRSSDESLGPAVFTASPSYKSSFAQTPITSLKSLYPHSKPGSISPSGSSSHQGHLIAPQPRLPDPVAWRRDSGSLYSVEDISIKACAYTANATQTSPRNSILRQNDTDPASKVEVDSESQNLDEYLRKYGQRKVTRHKWIMTGFLILTFYGFMFIFASWWWPRYYYVYIPFISFPLVLNCIMIASIICISIKNLIVTQKIIEPDHNVNLIMIMPCYNETLEECTKSLDSLVEQVGIDNHKRGIMVICDGRVRGPGMEKTTAQYLKEDIFIGKIHSEKIRGAYRAWDGQAMDVDISWGYYRGVPFYCIIKEQNQGKRDSLIVVRSFLYKFNIRDTKPTTIFSSRFLLSMTDWLSQEVRVDYVDHLIGMDADTVFQNNCIFELLKESKYPNTVGVCGYVAVDFSGGNWNLWSVYQNAEYTIAQGLRRLHQSIATKKVSCLPGCCQLLKICDMTCGDKVLIEQFGYYPRPLDGMIKRIRATASEDRNHICQLLTTFPEAQTRQALRARAYTDVPHSWSVFLSQRRRWTLGATSNDLLLFTARHCQWWERILVFSNVLTWFLNVFVIASIGCMIVAFMHQPWWIIMAFAGIMIVPLIYYVIMAIWLPESMLERFQYLLGLFIFVVLGPFLNIAVMVFAVFNMDSFGWGKTRKVIVDTPEKQLQEKQNNTDTGNGSNSLPGTFSSDQREEVATSATVRKPAVVYVPPTTQHL</sequence>
<protein>
    <recommendedName>
        <fullName evidence="2">chitin synthase</fullName>
        <ecNumber evidence="2">2.4.1.16</ecNumber>
    </recommendedName>
</protein>
<organism evidence="13 15">
    <name type="scientific">Fusarium culmorum</name>
    <dbReference type="NCBI Taxonomy" id="5516"/>
    <lineage>
        <taxon>Eukaryota</taxon>
        <taxon>Fungi</taxon>
        <taxon>Dikarya</taxon>
        <taxon>Ascomycota</taxon>
        <taxon>Pezizomycotina</taxon>
        <taxon>Sordariomycetes</taxon>
        <taxon>Hypocreomycetidae</taxon>
        <taxon>Hypocreales</taxon>
        <taxon>Nectriaceae</taxon>
        <taxon>Fusarium</taxon>
    </lineage>
</organism>
<keyword evidence="9" id="KW-0325">Glycoprotein</keyword>
<dbReference type="OMA" id="LIMIMPC"/>
<dbReference type="OrthoDB" id="370884at2759"/>
<dbReference type="InterPro" id="IPR004835">
    <property type="entry name" value="Chitin_synth"/>
</dbReference>
<evidence type="ECO:0000313" key="14">
    <source>
        <dbReference type="EMBL" id="QPC60232.1"/>
    </source>
</evidence>
<feature type="compositionally biased region" description="Low complexity" evidence="11">
    <location>
        <begin position="106"/>
        <end position="124"/>
    </location>
</feature>
<dbReference type="GO" id="GO:0031505">
    <property type="term" value="P:fungal-type cell wall organization"/>
    <property type="evidence" value="ECO:0007669"/>
    <property type="project" value="TreeGrafter"/>
</dbReference>
<dbReference type="PANTHER" id="PTHR22914">
    <property type="entry name" value="CHITIN SYNTHASE"/>
    <property type="match status" value="1"/>
</dbReference>
<keyword evidence="5" id="KW-0808">Transferase</keyword>
<feature type="region of interest" description="Disordered" evidence="11">
    <location>
        <begin position="104"/>
        <end position="133"/>
    </location>
</feature>
<dbReference type="PANTHER" id="PTHR22914:SF13">
    <property type="entry name" value="CHITIN SYNTHASE"/>
    <property type="match status" value="1"/>
</dbReference>
<evidence type="ECO:0000313" key="13">
    <source>
        <dbReference type="EMBL" id="PTD06803.1"/>
    </source>
</evidence>
<comment type="subcellular location">
    <subcellularLocation>
        <location evidence="1">Cell membrane</location>
        <topology evidence="1">Multi-pass membrane protein</topology>
    </subcellularLocation>
</comment>
<feature type="transmembrane region" description="Helical" evidence="12">
    <location>
        <begin position="683"/>
        <end position="706"/>
    </location>
</feature>
<dbReference type="GO" id="GO:0006031">
    <property type="term" value="P:chitin biosynthetic process"/>
    <property type="evidence" value="ECO:0007669"/>
    <property type="project" value="TreeGrafter"/>
</dbReference>
<evidence type="ECO:0000256" key="3">
    <source>
        <dbReference type="ARBA" id="ARBA00022475"/>
    </source>
</evidence>
<gene>
    <name evidence="13" type="ORF">FCULG_00006695</name>
    <name evidence="14" type="ORF">HYE67_002463</name>
</gene>